<feature type="region of interest" description="Disordered" evidence="1">
    <location>
        <begin position="17"/>
        <end position="156"/>
    </location>
</feature>
<protein>
    <submittedName>
        <fullName evidence="2">Conserved uncharacterized protein CreA</fullName>
    </submittedName>
</protein>
<dbReference type="EMBL" id="CADCTL010000173">
    <property type="protein sequence ID" value="CAA9257921.1"/>
    <property type="molecule type" value="Genomic_DNA"/>
</dbReference>
<reference evidence="2" key="1">
    <citation type="submission" date="2020-02" db="EMBL/GenBank/DDBJ databases">
        <authorList>
            <person name="Meier V. D."/>
        </authorList>
    </citation>
    <scope>NUCLEOTIDE SEQUENCE</scope>
    <source>
        <strain evidence="2">AVDCRST_MAG04</strain>
    </source>
</reference>
<gene>
    <name evidence="2" type="ORF">AVDCRST_MAG04-2538</name>
</gene>
<accession>A0A6J4IQ72</accession>
<dbReference type="AlphaFoldDB" id="A0A6J4IQ72"/>
<name>A0A6J4IQ72_9PROT</name>
<feature type="non-terminal residue" evidence="2">
    <location>
        <position position="1"/>
    </location>
</feature>
<proteinExistence type="predicted"/>
<evidence type="ECO:0000256" key="1">
    <source>
        <dbReference type="SAM" id="MobiDB-lite"/>
    </source>
</evidence>
<feature type="compositionally biased region" description="Basic residues" evidence="1">
    <location>
        <begin position="86"/>
        <end position="105"/>
    </location>
</feature>
<feature type="compositionally biased region" description="Basic residues" evidence="1">
    <location>
        <begin position="18"/>
        <end position="29"/>
    </location>
</feature>
<feature type="non-terminal residue" evidence="2">
    <location>
        <position position="156"/>
    </location>
</feature>
<sequence length="156" mass="16459">AARAYRPWFGLVFVLAGPRRRNQGGRARQHGADQPRPDPQPPGGGGAVRRSEGAGHLLLHQPGAHGRTFRHGGLGGGSGAVLPQLHGHRPGAGRPKRSSRRQRRAGVRERHQPVLQGNAGPPLHRRGAGRGGVPRLEHQAGGRVAAQRGGDRADSV</sequence>
<evidence type="ECO:0000313" key="2">
    <source>
        <dbReference type="EMBL" id="CAA9257921.1"/>
    </source>
</evidence>
<organism evidence="2">
    <name type="scientific">uncultured Acetobacteraceae bacterium</name>
    <dbReference type="NCBI Taxonomy" id="169975"/>
    <lineage>
        <taxon>Bacteria</taxon>
        <taxon>Pseudomonadati</taxon>
        <taxon>Pseudomonadota</taxon>
        <taxon>Alphaproteobacteria</taxon>
        <taxon>Acetobacterales</taxon>
        <taxon>Acetobacteraceae</taxon>
        <taxon>environmental samples</taxon>
    </lineage>
</organism>